<evidence type="ECO:0000256" key="4">
    <source>
        <dbReference type="PROSITE-ProRule" id="PRU00027"/>
    </source>
</evidence>
<keyword evidence="1" id="KW-0479">Metal-binding</keyword>
<dbReference type="SMART" id="SM00614">
    <property type="entry name" value="ZnF_BED"/>
    <property type="match status" value="1"/>
</dbReference>
<evidence type="ECO:0000256" key="2">
    <source>
        <dbReference type="ARBA" id="ARBA00022771"/>
    </source>
</evidence>
<accession>A0A915EUH3</accession>
<name>A0A915EUH3_9BILA</name>
<dbReference type="PANTHER" id="PTHR12243:SF67">
    <property type="entry name" value="COREPRESSOR OF PANGOLIN, ISOFORM A-RELATED"/>
    <property type="match status" value="1"/>
</dbReference>
<evidence type="ECO:0000256" key="5">
    <source>
        <dbReference type="SAM" id="MobiDB-lite"/>
    </source>
</evidence>
<dbReference type="InterPro" id="IPR003656">
    <property type="entry name" value="Znf_BED"/>
</dbReference>
<dbReference type="GO" id="GO:0008270">
    <property type="term" value="F:zinc ion binding"/>
    <property type="evidence" value="ECO:0007669"/>
    <property type="project" value="UniProtKB-KW"/>
</dbReference>
<dbReference type="PROSITE" id="PS50808">
    <property type="entry name" value="ZF_BED"/>
    <property type="match status" value="1"/>
</dbReference>
<dbReference type="Pfam" id="PF10545">
    <property type="entry name" value="MADF_DNA_bdg"/>
    <property type="match status" value="1"/>
</dbReference>
<dbReference type="PROSITE" id="PS51029">
    <property type="entry name" value="MADF"/>
    <property type="match status" value="1"/>
</dbReference>
<feature type="domain" description="BED-type" evidence="6">
    <location>
        <begin position="28"/>
        <end position="80"/>
    </location>
</feature>
<dbReference type="GO" id="GO:0003677">
    <property type="term" value="F:DNA binding"/>
    <property type="evidence" value="ECO:0007669"/>
    <property type="project" value="InterPro"/>
</dbReference>
<feature type="domain" description="MADF" evidence="7">
    <location>
        <begin position="188"/>
        <end position="272"/>
    </location>
</feature>
<dbReference type="WBParaSite" id="jg9952">
    <property type="protein sequence ID" value="jg9952"/>
    <property type="gene ID" value="jg9952"/>
</dbReference>
<keyword evidence="8" id="KW-1185">Reference proteome</keyword>
<evidence type="ECO:0000259" key="6">
    <source>
        <dbReference type="PROSITE" id="PS50808"/>
    </source>
</evidence>
<proteinExistence type="predicted"/>
<dbReference type="Proteomes" id="UP000887574">
    <property type="component" value="Unplaced"/>
</dbReference>
<protein>
    <submittedName>
        <fullName evidence="9">MADF domain-containing protein</fullName>
    </submittedName>
</protein>
<evidence type="ECO:0000259" key="7">
    <source>
        <dbReference type="PROSITE" id="PS51029"/>
    </source>
</evidence>
<dbReference type="AlphaFoldDB" id="A0A915EUH3"/>
<keyword evidence="2 4" id="KW-0863">Zinc-finger</keyword>
<keyword evidence="3" id="KW-0862">Zinc</keyword>
<dbReference type="SMART" id="SM00595">
    <property type="entry name" value="MADF"/>
    <property type="match status" value="1"/>
</dbReference>
<evidence type="ECO:0000313" key="8">
    <source>
        <dbReference type="Proteomes" id="UP000887574"/>
    </source>
</evidence>
<evidence type="ECO:0000313" key="9">
    <source>
        <dbReference type="WBParaSite" id="jg9952"/>
    </source>
</evidence>
<dbReference type="InterPro" id="IPR006578">
    <property type="entry name" value="MADF-dom"/>
</dbReference>
<sequence length="505" mass="57521">MAANVIKIKRNPITGLSQAVSIASGSTKAISEIWNHFAKLGNDQVRCCNCGMEMPQGANSTTKTMWCHLMYKHKNIYSSTRHYYIKQLQKNSIRHANKAKANDLASAEISGEIVDYQKTTDQLLHEFDDEDFEEDNLDSFMPPEDQFSDFSPNNYTQKVNGEGDSSSQSSPHTNKPAYHSPTPLKTVFIAKIVGTHPALYDHNHKGYKSNEIRIKEWYEVAQAVGQPVEFARIRWKTLRDRFKKECRKQQQSNEPSQWLHFADMMFLAPFVRDRPCTDDSHLMDDSMNWNYESFNSQSTESHKSNRAQREYLGSGNSTNYILDFAMNVVANGKSPVSAVSPECNFEEAPRPKAQTSTKKNNNNNGNIKIFENFYEKDQNRGNTELADQEGFQSRKRMYNQSNGRELAMEELQETGAFWNERSDHYPNNLINSYSSPNTGNIQSFEASSSHFNQRNSASSSSLNTAASASTISNNNIARNTTSNINKVDEEEDELFCKIMLKNLKR</sequence>
<dbReference type="PANTHER" id="PTHR12243">
    <property type="entry name" value="MADF DOMAIN TRANSCRIPTION FACTOR"/>
    <property type="match status" value="1"/>
</dbReference>
<evidence type="ECO:0000256" key="3">
    <source>
        <dbReference type="ARBA" id="ARBA00022833"/>
    </source>
</evidence>
<dbReference type="InterPro" id="IPR039353">
    <property type="entry name" value="TF_Adf1"/>
</dbReference>
<reference evidence="9" key="1">
    <citation type="submission" date="2022-11" db="UniProtKB">
        <authorList>
            <consortium name="WormBaseParasite"/>
        </authorList>
    </citation>
    <scope>IDENTIFICATION</scope>
</reference>
<evidence type="ECO:0000256" key="1">
    <source>
        <dbReference type="ARBA" id="ARBA00022723"/>
    </source>
</evidence>
<feature type="region of interest" description="Disordered" evidence="5">
    <location>
        <begin position="347"/>
        <end position="366"/>
    </location>
</feature>
<organism evidence="8 9">
    <name type="scientific">Ditylenchus dipsaci</name>
    <dbReference type="NCBI Taxonomy" id="166011"/>
    <lineage>
        <taxon>Eukaryota</taxon>
        <taxon>Metazoa</taxon>
        <taxon>Ecdysozoa</taxon>
        <taxon>Nematoda</taxon>
        <taxon>Chromadorea</taxon>
        <taxon>Rhabditida</taxon>
        <taxon>Tylenchina</taxon>
        <taxon>Tylenchomorpha</taxon>
        <taxon>Sphaerularioidea</taxon>
        <taxon>Anguinidae</taxon>
        <taxon>Anguininae</taxon>
        <taxon>Ditylenchus</taxon>
    </lineage>
</organism>
<feature type="region of interest" description="Disordered" evidence="5">
    <location>
        <begin position="134"/>
        <end position="181"/>
    </location>
</feature>
<feature type="compositionally biased region" description="Polar residues" evidence="5">
    <location>
        <begin position="148"/>
        <end position="173"/>
    </location>
</feature>